<sequence>MTVHYFIAADKELPAVNVGMDEGDKNIEPFFINLYEEEFVEIVTLETYYEPIRKHFNKMFVYEIYGYLSRPGGSVRTLFNYINCNLNDGEEIEIYSCLDGEEAHEKDDMLQITIDLKNLQFGKHIKLNKKKYIEQLGDTFFLEDKQFVVVKK</sequence>
<comment type="caution">
    <text evidence="1">The sequence shown here is derived from an EMBL/GenBank/DDBJ whole genome shotgun (WGS) entry which is preliminary data.</text>
</comment>
<name>A0ABU6MPI5_9BACI</name>
<evidence type="ECO:0000313" key="2">
    <source>
        <dbReference type="Proteomes" id="UP001309448"/>
    </source>
</evidence>
<reference evidence="1 2" key="1">
    <citation type="submission" date="2023-03" db="EMBL/GenBank/DDBJ databases">
        <title>Bacillus Genome Sequencing.</title>
        <authorList>
            <person name="Dunlap C."/>
        </authorList>
    </citation>
    <scope>NUCLEOTIDE SEQUENCE [LARGE SCALE GENOMIC DNA]</scope>
    <source>
        <strain evidence="1 2">B-615</strain>
    </source>
</reference>
<dbReference type="EMBL" id="JARMDB010000002">
    <property type="protein sequence ID" value="MED1564776.1"/>
    <property type="molecule type" value="Genomic_DNA"/>
</dbReference>
<organism evidence="1 2">
    <name type="scientific">Bacillus paramycoides</name>
    <dbReference type="NCBI Taxonomy" id="2026194"/>
    <lineage>
        <taxon>Bacteria</taxon>
        <taxon>Bacillati</taxon>
        <taxon>Bacillota</taxon>
        <taxon>Bacilli</taxon>
        <taxon>Bacillales</taxon>
        <taxon>Bacillaceae</taxon>
        <taxon>Bacillus</taxon>
        <taxon>Bacillus cereus group</taxon>
    </lineage>
</organism>
<dbReference type="RefSeq" id="WP_098303664.1">
    <property type="nucleotide sequence ID" value="NZ_JACAXA010000024.1"/>
</dbReference>
<keyword evidence="2" id="KW-1185">Reference proteome</keyword>
<protein>
    <submittedName>
        <fullName evidence="1">Uncharacterized protein</fullName>
    </submittedName>
</protein>
<proteinExistence type="predicted"/>
<accession>A0ABU6MPI5</accession>
<gene>
    <name evidence="1" type="ORF">P4U88_02235</name>
</gene>
<dbReference type="Proteomes" id="UP001309448">
    <property type="component" value="Unassembled WGS sequence"/>
</dbReference>
<evidence type="ECO:0000313" key="1">
    <source>
        <dbReference type="EMBL" id="MED1564776.1"/>
    </source>
</evidence>